<gene>
    <name evidence="2" type="ORF">BC751_2041</name>
</gene>
<name>A0A4V2F6I8_9BACT</name>
<sequence>MKDACFIIFVFILIKNFIPLLKLIIIKEIEKVSFINCSFLLKFPNSFDFSCLNKKSQSIQIDFCLVNKLDLSTYF</sequence>
<evidence type="ECO:0000313" key="3">
    <source>
        <dbReference type="Proteomes" id="UP000292209"/>
    </source>
</evidence>
<organism evidence="2 3">
    <name type="scientific">Cecembia calidifontis</name>
    <dbReference type="NCBI Taxonomy" id="1187080"/>
    <lineage>
        <taxon>Bacteria</taxon>
        <taxon>Pseudomonadati</taxon>
        <taxon>Bacteroidota</taxon>
        <taxon>Cytophagia</taxon>
        <taxon>Cytophagales</taxon>
        <taxon>Cyclobacteriaceae</taxon>
        <taxon>Cecembia</taxon>
    </lineage>
</organism>
<keyword evidence="3" id="KW-1185">Reference proteome</keyword>
<keyword evidence="1" id="KW-0812">Transmembrane</keyword>
<reference evidence="2 3" key="1">
    <citation type="submission" date="2019-02" db="EMBL/GenBank/DDBJ databases">
        <title>Genomic Encyclopedia of Archaeal and Bacterial Type Strains, Phase II (KMG-II): from individual species to whole genera.</title>
        <authorList>
            <person name="Goeker M."/>
        </authorList>
    </citation>
    <scope>NUCLEOTIDE SEQUENCE [LARGE SCALE GENOMIC DNA]</scope>
    <source>
        <strain evidence="2 3">DSM 21411</strain>
    </source>
</reference>
<evidence type="ECO:0000313" key="2">
    <source>
        <dbReference type="EMBL" id="RZS96469.1"/>
    </source>
</evidence>
<comment type="caution">
    <text evidence="2">The sequence shown here is derived from an EMBL/GenBank/DDBJ whole genome shotgun (WGS) entry which is preliminary data.</text>
</comment>
<dbReference type="EMBL" id="SGXG01000001">
    <property type="protein sequence ID" value="RZS96469.1"/>
    <property type="molecule type" value="Genomic_DNA"/>
</dbReference>
<accession>A0A4V2F6I8</accession>
<proteinExistence type="predicted"/>
<evidence type="ECO:0000256" key="1">
    <source>
        <dbReference type="SAM" id="Phobius"/>
    </source>
</evidence>
<keyword evidence="1" id="KW-1133">Transmembrane helix</keyword>
<dbReference type="Proteomes" id="UP000292209">
    <property type="component" value="Unassembled WGS sequence"/>
</dbReference>
<protein>
    <submittedName>
        <fullName evidence="2">Uncharacterized protein</fullName>
    </submittedName>
</protein>
<dbReference type="AlphaFoldDB" id="A0A4V2F6I8"/>
<feature type="transmembrane region" description="Helical" evidence="1">
    <location>
        <begin position="6"/>
        <end position="25"/>
    </location>
</feature>
<keyword evidence="1" id="KW-0472">Membrane</keyword>